<name>A0A173GZP6_9BURK</name>
<dbReference type="KEGG" id="pfg:AB870_17795"/>
<dbReference type="RefSeq" id="WP_053059596.1">
    <property type="nucleotide sequence ID" value="NZ_CP011807.3"/>
</dbReference>
<evidence type="ECO:0000256" key="3">
    <source>
        <dbReference type="ARBA" id="ARBA00022679"/>
    </source>
</evidence>
<dbReference type="GO" id="GO:0009007">
    <property type="term" value="F:site-specific DNA-methyltransferase (adenine-specific) activity"/>
    <property type="evidence" value="ECO:0007669"/>
    <property type="project" value="UniProtKB-EC"/>
</dbReference>
<keyword evidence="3" id="KW-0808">Transferase</keyword>
<evidence type="ECO:0000313" key="8">
    <source>
        <dbReference type="EMBL" id="ANI21670.1"/>
    </source>
</evidence>
<dbReference type="InterPro" id="IPR046819">
    <property type="entry name" value="MmeI_hel"/>
</dbReference>
<evidence type="ECO:0000256" key="2">
    <source>
        <dbReference type="ARBA" id="ARBA00022603"/>
    </source>
</evidence>
<dbReference type="GO" id="GO:0032259">
    <property type="term" value="P:methylation"/>
    <property type="evidence" value="ECO:0007669"/>
    <property type="project" value="UniProtKB-KW"/>
</dbReference>
<keyword evidence="2" id="KW-0489">Methyltransferase</keyword>
<evidence type="ECO:0000256" key="1">
    <source>
        <dbReference type="ARBA" id="ARBA00011900"/>
    </source>
</evidence>
<dbReference type="Pfam" id="PF20473">
    <property type="entry name" value="MmeI_Mtase"/>
    <property type="match status" value="1"/>
</dbReference>
<gene>
    <name evidence="8" type="ORF">AB870_17795</name>
</gene>
<reference evidence="8" key="1">
    <citation type="submission" date="2016-06" db="EMBL/GenBank/DDBJ databases">
        <title>Complete Genome Sequence of Pandoraea faecigallinarum DSM-23572.</title>
        <authorList>
            <person name="Yong D."/>
            <person name="Ee R."/>
            <person name="Lim Y.-L."/>
            <person name="Yin W.-F."/>
            <person name="Chan K.-G."/>
        </authorList>
    </citation>
    <scope>NUCLEOTIDE SEQUENCE</scope>
    <source>
        <strain evidence="8">DSM 23572</strain>
    </source>
</reference>
<proteinExistence type="predicted"/>
<dbReference type="InterPro" id="IPR029063">
    <property type="entry name" value="SAM-dependent_MTases_sf"/>
</dbReference>
<dbReference type="Proteomes" id="UP000035651">
    <property type="component" value="Chromosome"/>
</dbReference>
<dbReference type="STRING" id="656179.AB870_17795"/>
<dbReference type="EMBL" id="CP011807">
    <property type="protein sequence ID" value="ANI21670.1"/>
    <property type="molecule type" value="Genomic_DNA"/>
</dbReference>
<dbReference type="Gene3D" id="3.40.50.150">
    <property type="entry name" value="Vaccinia Virus protein VP39"/>
    <property type="match status" value="1"/>
</dbReference>
<dbReference type="EC" id="2.1.1.72" evidence="1"/>
<evidence type="ECO:0000259" key="5">
    <source>
        <dbReference type="Pfam" id="PF20464"/>
    </source>
</evidence>
<keyword evidence="9" id="KW-1185">Reference proteome</keyword>
<dbReference type="SUPFAM" id="SSF53335">
    <property type="entry name" value="S-adenosyl-L-methionine-dependent methyltransferases"/>
    <property type="match status" value="1"/>
</dbReference>
<dbReference type="AlphaFoldDB" id="A0A173GZP6"/>
<dbReference type="Pfam" id="PF20465">
    <property type="entry name" value="MmeI_hel"/>
    <property type="match status" value="1"/>
</dbReference>
<dbReference type="InterPro" id="IPR050953">
    <property type="entry name" value="N4_N6_ade-DNA_methylase"/>
</dbReference>
<feature type="domain" description="MmeI-like N-terminal" evidence="5">
    <location>
        <begin position="1"/>
        <end position="161"/>
    </location>
</feature>
<accession>A0A173GZP6</accession>
<sequence>MNIAQVEEKVKALVGDINQAEFLYGLLECYGKPKASITRLRMVGKGSYNLSKNADEVLWKKQVYFKKTGSDQLLSIIDEMKNADVVEKHLPRFVIAINSTHLLAIDTKTEDTLDIPLAELSKKFDFFLPWAGLEKTQVQGENPADVKAAEKMAKLFDLLRDNNPANTTREIHWQNVFLSRILFCYFAEDTGIFKTKLFTNHIASHTAEDGSDLADYLSRAFDVMNQEGREGVPDYLADFPYVNGGLFADKLPVPKFNRKSRAMLIECGSDLDWSEINPDIFGSMIQAVVDPSQRGNMGMHYTSVPNIMKVIEPLFLNELKEEFEKHSDSKTKLEQLLLRLEHLKIFDPACGSGNFLLMCTKN</sequence>
<dbReference type="Pfam" id="PF20464">
    <property type="entry name" value="MmeI_N"/>
    <property type="match status" value="1"/>
</dbReference>
<feature type="domain" description="MmeI-like helicase spacer" evidence="6">
    <location>
        <begin position="174"/>
        <end position="247"/>
    </location>
</feature>
<comment type="catalytic activity">
    <reaction evidence="4">
        <text>a 2'-deoxyadenosine in DNA + S-adenosyl-L-methionine = an N(6)-methyl-2'-deoxyadenosine in DNA + S-adenosyl-L-homocysteine + H(+)</text>
        <dbReference type="Rhea" id="RHEA:15197"/>
        <dbReference type="Rhea" id="RHEA-COMP:12418"/>
        <dbReference type="Rhea" id="RHEA-COMP:12419"/>
        <dbReference type="ChEBI" id="CHEBI:15378"/>
        <dbReference type="ChEBI" id="CHEBI:57856"/>
        <dbReference type="ChEBI" id="CHEBI:59789"/>
        <dbReference type="ChEBI" id="CHEBI:90615"/>
        <dbReference type="ChEBI" id="CHEBI:90616"/>
        <dbReference type="EC" id="2.1.1.72"/>
    </reaction>
</comment>
<evidence type="ECO:0000259" key="7">
    <source>
        <dbReference type="Pfam" id="PF20473"/>
    </source>
</evidence>
<evidence type="ECO:0000256" key="4">
    <source>
        <dbReference type="ARBA" id="ARBA00047942"/>
    </source>
</evidence>
<organism evidence="8 9">
    <name type="scientific">Pandoraea faecigallinarum</name>
    <dbReference type="NCBI Taxonomy" id="656179"/>
    <lineage>
        <taxon>Bacteria</taxon>
        <taxon>Pseudomonadati</taxon>
        <taxon>Pseudomonadota</taxon>
        <taxon>Betaproteobacteria</taxon>
        <taxon>Burkholderiales</taxon>
        <taxon>Burkholderiaceae</taxon>
        <taxon>Pandoraea</taxon>
    </lineage>
</organism>
<dbReference type="PANTHER" id="PTHR33841">
    <property type="entry name" value="DNA METHYLTRANSFERASE YEEA-RELATED"/>
    <property type="match status" value="1"/>
</dbReference>
<dbReference type="InterPro" id="IPR046817">
    <property type="entry name" value="MmeI_N"/>
</dbReference>
<evidence type="ECO:0000313" key="9">
    <source>
        <dbReference type="Proteomes" id="UP000035651"/>
    </source>
</evidence>
<dbReference type="REBASE" id="134590">
    <property type="entry name" value="Pfa23572ORFBP"/>
</dbReference>
<dbReference type="PANTHER" id="PTHR33841:SF1">
    <property type="entry name" value="DNA METHYLTRANSFERASE A"/>
    <property type="match status" value="1"/>
</dbReference>
<protein>
    <recommendedName>
        <fullName evidence="1">site-specific DNA-methyltransferase (adenine-specific)</fullName>
        <ecNumber evidence="1">2.1.1.72</ecNumber>
    </recommendedName>
</protein>
<evidence type="ECO:0000259" key="6">
    <source>
        <dbReference type="Pfam" id="PF20465"/>
    </source>
</evidence>
<dbReference type="InterPro" id="IPR046816">
    <property type="entry name" value="MmeI_Mtase"/>
</dbReference>
<dbReference type="OrthoDB" id="9782445at2"/>
<feature type="domain" description="MmeI-like DNA-methyltransferase" evidence="7">
    <location>
        <begin position="323"/>
        <end position="359"/>
    </location>
</feature>